<keyword evidence="2" id="KW-0808">Transferase</keyword>
<accession>A0A9E2F0I6</accession>
<feature type="domain" description="Quinate/shikimate 5-dehydrogenase/glutamyl-tRNA reductase" evidence="1">
    <location>
        <begin position="148"/>
        <end position="258"/>
    </location>
</feature>
<name>A0A9E2F0I6_PSYF1</name>
<dbReference type="Pfam" id="PF01488">
    <property type="entry name" value="Shikimate_DH"/>
    <property type="match status" value="1"/>
</dbReference>
<dbReference type="EMBL" id="QLTW01000006">
    <property type="protein sequence ID" value="MBT9144389.1"/>
    <property type="molecule type" value="Genomic_DNA"/>
</dbReference>
<gene>
    <name evidence="2" type="primary">pigE</name>
    <name evidence="2" type="ORF">DDT42_00229</name>
</gene>
<reference evidence="2 3" key="1">
    <citation type="journal article" date="2021" name="bioRxiv">
        <title>Unique metabolic strategies in Hadean analogues reveal hints for primordial physiology.</title>
        <authorList>
            <person name="Nobu M.K."/>
            <person name="Nakai R."/>
            <person name="Tamazawa S."/>
            <person name="Mori H."/>
            <person name="Toyoda A."/>
            <person name="Ijiri A."/>
            <person name="Suzuki S."/>
            <person name="Kurokawa K."/>
            <person name="Kamagata Y."/>
            <person name="Tamaki H."/>
        </authorList>
    </citation>
    <scope>NUCLEOTIDE SEQUENCE [LARGE SCALE GENOMIC DNA]</scope>
    <source>
        <strain evidence="2">BS525</strain>
    </source>
</reference>
<dbReference type="AlphaFoldDB" id="A0A9E2F0I6"/>
<sequence length="359" mass="39378">MEKFAFILHPISYQDLTRKYSWANYLPSSLVLEYVKRKKPFIVSHIKGIKSTFTGEEIEGFFIACPLITQQMVDLPLPYVYNKIIESGRLAQEAGAKIVGLGAFTSVVGDRGITIKKHLDIDITTGNSYTVASAIEGTYEALKLLEVEAEGATLAVVGATGSIGKAVALLMAPSFKKTYLVGRNADKTKALISSFQDRNLDITYTTSIVEGVKEADAIITVSSAVEEVIHPEMLKPGSVVCDVARPRDVSPKVAKARNDVLVIEGGVVQVPGNPSFNFNFGFPPGLAYACMSETMILTLEKRYDSFSIGKDLDIEKVKEISGFANKHGFKLAGFRCFEKVLNSSDIYKIKENAIKNRRR</sequence>
<comment type="caution">
    <text evidence="2">The sequence shown here is derived from an EMBL/GenBank/DDBJ whole genome shotgun (WGS) entry which is preliminary data.</text>
</comment>
<dbReference type="EC" id="2.6.1.-" evidence="2"/>
<dbReference type="Proteomes" id="UP000811545">
    <property type="component" value="Unassembled WGS sequence"/>
</dbReference>
<dbReference type="GO" id="GO:0008483">
    <property type="term" value="F:transaminase activity"/>
    <property type="evidence" value="ECO:0007669"/>
    <property type="project" value="UniProtKB-KW"/>
</dbReference>
<dbReference type="InterPro" id="IPR036291">
    <property type="entry name" value="NAD(P)-bd_dom_sf"/>
</dbReference>
<keyword evidence="2" id="KW-0032">Aminotransferase</keyword>
<evidence type="ECO:0000313" key="3">
    <source>
        <dbReference type="Proteomes" id="UP000811545"/>
    </source>
</evidence>
<organism evidence="2 3">
    <name type="scientific">Psychracetigena formicireducens</name>
    <dbReference type="NCBI Taxonomy" id="2986056"/>
    <lineage>
        <taxon>Bacteria</taxon>
        <taxon>Bacillati</taxon>
        <taxon>Candidatus Lithacetigenota</taxon>
        <taxon>Candidatus Psychracetigena</taxon>
    </lineage>
</organism>
<proteinExistence type="predicted"/>
<evidence type="ECO:0000313" key="2">
    <source>
        <dbReference type="EMBL" id="MBT9144389.1"/>
    </source>
</evidence>
<protein>
    <submittedName>
        <fullName evidence="2">Aminotransferase PigE</fullName>
        <ecNumber evidence="2">2.6.1.-</ecNumber>
    </submittedName>
</protein>
<dbReference type="SUPFAM" id="SSF51735">
    <property type="entry name" value="NAD(P)-binding Rossmann-fold domains"/>
    <property type="match status" value="1"/>
</dbReference>
<dbReference type="InterPro" id="IPR006151">
    <property type="entry name" value="Shikm_DH/Glu-tRNA_Rdtase"/>
</dbReference>
<dbReference type="Gene3D" id="3.40.50.720">
    <property type="entry name" value="NAD(P)-binding Rossmann-like Domain"/>
    <property type="match status" value="1"/>
</dbReference>
<evidence type="ECO:0000259" key="1">
    <source>
        <dbReference type="Pfam" id="PF01488"/>
    </source>
</evidence>